<dbReference type="Proteomes" id="UP000070589">
    <property type="component" value="Unassembled WGS sequence"/>
</dbReference>
<dbReference type="Pfam" id="PF01988">
    <property type="entry name" value="VIT1"/>
    <property type="match status" value="1"/>
</dbReference>
<dbReference type="AlphaFoldDB" id="A0A133U5C7"/>
<dbReference type="InterPro" id="IPR008217">
    <property type="entry name" value="Ccc1_fam"/>
</dbReference>
<protein>
    <recommendedName>
        <fullName evidence="8">TIGR00267 family protein</fullName>
    </recommendedName>
</protein>
<sequence>MDRYLIRGFIDGLLSTLGVVIGASIAITSGGTETVQAGYIIIIASGLGGGIANGLSNVLGAFMGEKAAMYERYKKVEKAMLRDDVLKGTKVDERIQDKILTSGVADGLSTIGGAIIPIIPFLFVPIFTLTPMFGLYLSILVSLVLFFVLGIYIGKVSKENIILSGLKMVAFGGATTVIVGIISLILPA</sequence>
<evidence type="ECO:0000256" key="5">
    <source>
        <dbReference type="SAM" id="Phobius"/>
    </source>
</evidence>
<dbReference type="GO" id="GO:0005384">
    <property type="term" value="F:manganese ion transmembrane transporter activity"/>
    <property type="evidence" value="ECO:0007669"/>
    <property type="project" value="InterPro"/>
</dbReference>
<keyword evidence="4 5" id="KW-0472">Membrane</keyword>
<comment type="caution">
    <text evidence="6">The sequence shown here is derived from an EMBL/GenBank/DDBJ whole genome shotgun (WGS) entry which is preliminary data.</text>
</comment>
<evidence type="ECO:0000313" key="7">
    <source>
        <dbReference type="Proteomes" id="UP000070589"/>
    </source>
</evidence>
<keyword evidence="7" id="KW-1185">Reference proteome</keyword>
<comment type="subcellular location">
    <subcellularLocation>
        <location evidence="1">Endomembrane system</location>
        <topology evidence="1">Multi-pass membrane protein</topology>
    </subcellularLocation>
</comment>
<evidence type="ECO:0000256" key="1">
    <source>
        <dbReference type="ARBA" id="ARBA00004127"/>
    </source>
</evidence>
<evidence type="ECO:0008006" key="8">
    <source>
        <dbReference type="Google" id="ProtNLM"/>
    </source>
</evidence>
<feature type="transmembrane region" description="Helical" evidence="5">
    <location>
        <begin position="12"/>
        <end position="31"/>
    </location>
</feature>
<dbReference type="GO" id="GO:0012505">
    <property type="term" value="C:endomembrane system"/>
    <property type="evidence" value="ECO:0007669"/>
    <property type="project" value="UniProtKB-SubCell"/>
</dbReference>
<accession>A0A133U5C7</accession>
<dbReference type="EMBL" id="LHXL01000039">
    <property type="protein sequence ID" value="KXA89392.1"/>
    <property type="molecule type" value="Genomic_DNA"/>
</dbReference>
<feature type="transmembrane region" description="Helical" evidence="5">
    <location>
        <begin position="37"/>
        <end position="62"/>
    </location>
</feature>
<evidence type="ECO:0000256" key="2">
    <source>
        <dbReference type="ARBA" id="ARBA00022692"/>
    </source>
</evidence>
<feature type="transmembrane region" description="Helical" evidence="5">
    <location>
        <begin position="165"/>
        <end position="186"/>
    </location>
</feature>
<evidence type="ECO:0000313" key="6">
    <source>
        <dbReference type="EMBL" id="KXA89392.1"/>
    </source>
</evidence>
<feature type="transmembrane region" description="Helical" evidence="5">
    <location>
        <begin position="104"/>
        <end position="127"/>
    </location>
</feature>
<proteinExistence type="predicted"/>
<dbReference type="PATRIC" id="fig|1698261.3.peg.656"/>
<organism evidence="6 7">
    <name type="scientific">candidate division MSBL1 archaeon SCGC-AAA259D14</name>
    <dbReference type="NCBI Taxonomy" id="1698261"/>
    <lineage>
        <taxon>Archaea</taxon>
        <taxon>Methanobacteriati</taxon>
        <taxon>Methanobacteriota</taxon>
        <taxon>candidate division MSBL1</taxon>
    </lineage>
</organism>
<dbReference type="GO" id="GO:0030026">
    <property type="term" value="P:intracellular manganese ion homeostasis"/>
    <property type="evidence" value="ECO:0007669"/>
    <property type="project" value="InterPro"/>
</dbReference>
<gene>
    <name evidence="6" type="ORF">AKJ62_03235</name>
</gene>
<keyword evidence="3 5" id="KW-1133">Transmembrane helix</keyword>
<keyword evidence="2 5" id="KW-0812">Transmembrane</keyword>
<evidence type="ECO:0000256" key="4">
    <source>
        <dbReference type="ARBA" id="ARBA00023136"/>
    </source>
</evidence>
<feature type="transmembrane region" description="Helical" evidence="5">
    <location>
        <begin position="133"/>
        <end position="153"/>
    </location>
</feature>
<reference evidence="6 7" key="1">
    <citation type="journal article" date="2016" name="Sci. Rep.">
        <title>Metabolic traits of an uncultured archaeal lineage -MSBL1- from brine pools of the Red Sea.</title>
        <authorList>
            <person name="Mwirichia R."/>
            <person name="Alam I."/>
            <person name="Rashid M."/>
            <person name="Vinu M."/>
            <person name="Ba-Alawi W."/>
            <person name="Anthony Kamau A."/>
            <person name="Kamanda Ngugi D."/>
            <person name="Goker M."/>
            <person name="Klenk H.P."/>
            <person name="Bajic V."/>
            <person name="Stingl U."/>
        </authorList>
    </citation>
    <scope>NUCLEOTIDE SEQUENCE [LARGE SCALE GENOMIC DNA]</scope>
    <source>
        <strain evidence="6">SCGC-AAA259D14</strain>
    </source>
</reference>
<evidence type="ECO:0000256" key="3">
    <source>
        <dbReference type="ARBA" id="ARBA00022989"/>
    </source>
</evidence>
<name>A0A133U5C7_9EURY</name>